<comment type="caution">
    <text evidence="5">The sequence shown here is derived from an EMBL/GenBank/DDBJ whole genome shotgun (WGS) entry which is preliminary data.</text>
</comment>
<name>A0ABS8N3V5_9CLOT</name>
<dbReference type="PRINTS" id="PR00100">
    <property type="entry name" value="AOTCASE"/>
</dbReference>
<dbReference type="RefSeq" id="WP_229981233.1">
    <property type="nucleotide sequence ID" value="NZ_JAJJPB010000005.1"/>
</dbReference>
<evidence type="ECO:0000259" key="4">
    <source>
        <dbReference type="Pfam" id="PF02729"/>
    </source>
</evidence>
<evidence type="ECO:0000313" key="6">
    <source>
        <dbReference type="Proteomes" id="UP001165422"/>
    </source>
</evidence>
<dbReference type="SUPFAM" id="SSF53671">
    <property type="entry name" value="Aspartate/ornithine carbamoyltransferase"/>
    <property type="match status" value="1"/>
</dbReference>
<dbReference type="InterPro" id="IPR006132">
    <property type="entry name" value="Asp/Orn_carbamoyltranf_P-bd"/>
</dbReference>
<evidence type="ECO:0000256" key="1">
    <source>
        <dbReference type="ARBA" id="ARBA00022679"/>
    </source>
</evidence>
<dbReference type="NCBIfam" id="NF005538">
    <property type="entry name" value="PRK07200.1"/>
    <property type="match status" value="1"/>
</dbReference>
<proteinExistence type="inferred from homology"/>
<keyword evidence="6" id="KW-1185">Reference proteome</keyword>
<sequence>MSEIKNLIQKLGNLNYEKMYNNDFFLTWEKTDEELKAVFTVADILREMRQNNISTKIFESGLGISVFRDNSTRTRFSFASACNLLGLEVQDLDESKSQIAHGETVRETANMISFMAEVIGIRDDMFIGKGNKYMHDVADAVKQGYEDGVLQQRPSLVNLQCDIDHPTQCMADLLHMIHYFGGIENLKGKKIAMTWAYSPSYGKPLSVPQGIIGLMTRMGMEVSLAHPEGYDLMPEVEQVAARNAELSGGKFVKTNSMTEAFKNADVVYPKSWASFAAMKKRTNLYGEGKFDEIKVLENELLAENAKHKEWECTEDMMKLTKSGKALYMHCLPADISGVSCKEGEVAASVFDRYRDPLYKQAGYKPYIIAAMIMLSKVKNPIEVLNKLLNSNVPRFLGK</sequence>
<dbReference type="NCBIfam" id="TIGR03316">
    <property type="entry name" value="ygeW"/>
    <property type="match status" value="1"/>
</dbReference>
<dbReference type="PANTHER" id="PTHR45753">
    <property type="entry name" value="ORNITHINE CARBAMOYLTRANSFERASE, MITOCHONDRIAL"/>
    <property type="match status" value="1"/>
</dbReference>
<evidence type="ECO:0000313" key="5">
    <source>
        <dbReference type="EMBL" id="MCC9294473.1"/>
    </source>
</evidence>
<gene>
    <name evidence="5" type="primary">ygeW</name>
    <name evidence="5" type="ORF">LN736_06330</name>
</gene>
<dbReference type="Proteomes" id="UP001165422">
    <property type="component" value="Unassembled WGS sequence"/>
</dbReference>
<dbReference type="Pfam" id="PF00185">
    <property type="entry name" value="OTCace"/>
    <property type="match status" value="1"/>
</dbReference>
<protein>
    <submittedName>
        <fullName evidence="5">Knotted carbamoyltransferase YgeW</fullName>
        <ecNumber evidence="5">2.1.3.-</ecNumber>
    </submittedName>
</protein>
<dbReference type="PRINTS" id="PR00101">
    <property type="entry name" value="ATCASE"/>
</dbReference>
<comment type="similarity">
    <text evidence="2">Belongs to the aspartate/ornithine carbamoyltransferase superfamily.</text>
</comment>
<evidence type="ECO:0000256" key="2">
    <source>
        <dbReference type="RuleBase" id="RU003634"/>
    </source>
</evidence>
<keyword evidence="1 2" id="KW-0808">Transferase</keyword>
<feature type="domain" description="Aspartate/ornithine carbamoyltransferase carbamoyl-P binding" evidence="4">
    <location>
        <begin position="25"/>
        <end position="176"/>
    </location>
</feature>
<organism evidence="5 6">
    <name type="scientific">Clostridium aromativorans</name>
    <dbReference type="NCBI Taxonomy" id="2836848"/>
    <lineage>
        <taxon>Bacteria</taxon>
        <taxon>Bacillati</taxon>
        <taxon>Bacillota</taxon>
        <taxon>Clostridia</taxon>
        <taxon>Eubacteriales</taxon>
        <taxon>Clostridiaceae</taxon>
        <taxon>Clostridium</taxon>
    </lineage>
</organism>
<feature type="domain" description="Aspartate/ornithine carbamoyltransferase Asp/Orn-binding" evidence="3">
    <location>
        <begin position="211"/>
        <end position="373"/>
    </location>
</feature>
<dbReference type="Pfam" id="PF02729">
    <property type="entry name" value="OTCace_N"/>
    <property type="match status" value="1"/>
</dbReference>
<dbReference type="InterPro" id="IPR006130">
    <property type="entry name" value="Asp/Orn_carbamoylTrfase"/>
</dbReference>
<reference evidence="5" key="1">
    <citation type="submission" date="2021-11" db="EMBL/GenBank/DDBJ databases">
        <authorList>
            <person name="Qingchun L."/>
            <person name="Dong Z."/>
            <person name="Zongwei Q."/>
            <person name="Jia Z."/>
            <person name="Duotao L."/>
        </authorList>
    </citation>
    <scope>NUCLEOTIDE SEQUENCE</scope>
    <source>
        <strain evidence="5">WLY-B-L2</strain>
    </source>
</reference>
<dbReference type="GO" id="GO:0016740">
    <property type="term" value="F:transferase activity"/>
    <property type="evidence" value="ECO:0007669"/>
    <property type="project" value="UniProtKB-KW"/>
</dbReference>
<dbReference type="Gene3D" id="3.40.50.1370">
    <property type="entry name" value="Aspartate/ornithine carbamoyltransferase"/>
    <property type="match status" value="2"/>
</dbReference>
<dbReference type="EC" id="2.1.3.-" evidence="5"/>
<dbReference type="InterPro" id="IPR006131">
    <property type="entry name" value="Asp_carbamoyltransf_Asp/Orn-bd"/>
</dbReference>
<dbReference type="PANTHER" id="PTHR45753:SF3">
    <property type="entry name" value="ORNITHINE TRANSCARBAMYLASE, MITOCHONDRIAL"/>
    <property type="match status" value="1"/>
</dbReference>
<evidence type="ECO:0000259" key="3">
    <source>
        <dbReference type="Pfam" id="PF00185"/>
    </source>
</evidence>
<dbReference type="EMBL" id="JAJJPB010000005">
    <property type="protein sequence ID" value="MCC9294473.1"/>
    <property type="molecule type" value="Genomic_DNA"/>
</dbReference>
<dbReference type="InterPro" id="IPR036901">
    <property type="entry name" value="Asp/Orn_carbamoylTrfase_sf"/>
</dbReference>
<accession>A0ABS8N3V5</accession>
<dbReference type="InterPro" id="IPR017702">
    <property type="entry name" value="Carbamoyltransferase_YgeW"/>
</dbReference>